<evidence type="ECO:0000313" key="4">
    <source>
        <dbReference type="Proteomes" id="UP000183376"/>
    </source>
</evidence>
<keyword evidence="4" id="KW-1185">Reference proteome</keyword>
<sequence length="387" mass="41421">MGRHSLKRRGTTLVLVALIVTAVLAAVGLALALVSPVKPAAELAPPIPGPATSKPAPTTTTADAEHPGMRALHLTAHAWSVPALRDPVLNLVREHKIDTVELDIKDESGKIGYPSALPRAREIGAIAHDAYDAKQAVEQVHALGGKVVGRLVVFRDPVLGAWAWQNGHRDMLVQRPNGQPWSSGYGKYAFTNLAHPEVRAYNLDLAVEAAGLGFDDILYDYIRRPDGPLAQMRFPGLSGSAEDSVTSFVADSGRVLRERGALLGVSVFGIAVSSPTSVAQDIPALARHADYIAPMVYPSHWGKGEYGVSDPNADPYEIVKRSLGAFAEAVRGGRAVIIPWLQDFSLGRTYGPQEVRAQIQAAHDAGMPSFLLWNAGCRYHAAALSPR</sequence>
<evidence type="ECO:0000256" key="1">
    <source>
        <dbReference type="SAM" id="MobiDB-lite"/>
    </source>
</evidence>
<accession>A0A1G9Y475</accession>
<dbReference type="InterPro" id="IPR017853">
    <property type="entry name" value="GH"/>
</dbReference>
<reference evidence="3 4" key="1">
    <citation type="submission" date="2016-10" db="EMBL/GenBank/DDBJ databases">
        <authorList>
            <person name="de Groot N.N."/>
        </authorList>
    </citation>
    <scope>NUCLEOTIDE SEQUENCE [LARGE SCALE GENOMIC DNA]</scope>
    <source>
        <strain evidence="3 4">DSM 44149</strain>
    </source>
</reference>
<dbReference type="EMBL" id="LT629701">
    <property type="protein sequence ID" value="SDN03265.1"/>
    <property type="molecule type" value="Genomic_DNA"/>
</dbReference>
<dbReference type="RefSeq" id="WP_052407145.1">
    <property type="nucleotide sequence ID" value="NZ_JOEF01000005.1"/>
</dbReference>
<feature type="domain" description="DUF4015" evidence="2">
    <location>
        <begin position="71"/>
        <end position="379"/>
    </location>
</feature>
<proteinExistence type="predicted"/>
<gene>
    <name evidence="3" type="ORF">SAMN04489726_4557</name>
</gene>
<dbReference type="STRING" id="211114.SAMN04489726_4557"/>
<evidence type="ECO:0000313" key="3">
    <source>
        <dbReference type="EMBL" id="SDN03265.1"/>
    </source>
</evidence>
<dbReference type="SUPFAM" id="SSF51445">
    <property type="entry name" value="(Trans)glycosidases"/>
    <property type="match status" value="1"/>
</dbReference>
<organism evidence="3 4">
    <name type="scientific">Allokutzneria albata</name>
    <name type="common">Kibdelosporangium albatum</name>
    <dbReference type="NCBI Taxonomy" id="211114"/>
    <lineage>
        <taxon>Bacteria</taxon>
        <taxon>Bacillati</taxon>
        <taxon>Actinomycetota</taxon>
        <taxon>Actinomycetes</taxon>
        <taxon>Pseudonocardiales</taxon>
        <taxon>Pseudonocardiaceae</taxon>
        <taxon>Allokutzneria</taxon>
    </lineage>
</organism>
<dbReference type="Pfam" id="PF13200">
    <property type="entry name" value="DUF4015"/>
    <property type="match status" value="1"/>
</dbReference>
<dbReference type="Proteomes" id="UP000183376">
    <property type="component" value="Chromosome I"/>
</dbReference>
<dbReference type="Gene3D" id="3.20.20.80">
    <property type="entry name" value="Glycosidases"/>
    <property type="match status" value="2"/>
</dbReference>
<name>A0A1G9Y475_ALLAB</name>
<evidence type="ECO:0000259" key="2">
    <source>
        <dbReference type="Pfam" id="PF13200"/>
    </source>
</evidence>
<dbReference type="InterPro" id="IPR025275">
    <property type="entry name" value="DUF4015"/>
</dbReference>
<feature type="compositionally biased region" description="Low complexity" evidence="1">
    <location>
        <begin position="50"/>
        <end position="62"/>
    </location>
</feature>
<feature type="region of interest" description="Disordered" evidence="1">
    <location>
        <begin position="43"/>
        <end position="64"/>
    </location>
</feature>
<dbReference type="AlphaFoldDB" id="A0A1G9Y475"/>
<protein>
    <recommendedName>
        <fullName evidence="2">DUF4015 domain-containing protein</fullName>
    </recommendedName>
</protein>
<dbReference type="eggNOG" id="COG1306">
    <property type="taxonomic scope" value="Bacteria"/>
</dbReference>